<dbReference type="Pfam" id="PF12697">
    <property type="entry name" value="Abhydrolase_6"/>
    <property type="match status" value="1"/>
</dbReference>
<dbReference type="InterPro" id="IPR029058">
    <property type="entry name" value="AB_hydrolase_fold"/>
</dbReference>
<proteinExistence type="inferred from homology"/>
<evidence type="ECO:0000256" key="1">
    <source>
        <dbReference type="ARBA" id="ARBA00008645"/>
    </source>
</evidence>
<evidence type="ECO:0000313" key="5">
    <source>
        <dbReference type="Proteomes" id="UP001430356"/>
    </source>
</evidence>
<dbReference type="AlphaFoldDB" id="A0AAW0ENY5"/>
<dbReference type="PANTHER" id="PTHR46118">
    <property type="entry name" value="PROTEIN ABHD11"/>
    <property type="match status" value="1"/>
</dbReference>
<evidence type="ECO:0000259" key="3">
    <source>
        <dbReference type="Pfam" id="PF12697"/>
    </source>
</evidence>
<keyword evidence="5" id="KW-1185">Reference proteome</keyword>
<keyword evidence="2 4" id="KW-0378">Hydrolase</keyword>
<dbReference type="InterPro" id="IPR000073">
    <property type="entry name" value="AB_hydrolase_1"/>
</dbReference>
<evidence type="ECO:0000313" key="4">
    <source>
        <dbReference type="EMBL" id="KAK7195865.1"/>
    </source>
</evidence>
<evidence type="ECO:0000256" key="2">
    <source>
        <dbReference type="ARBA" id="ARBA00022801"/>
    </source>
</evidence>
<gene>
    <name evidence="4" type="ORF">NESM_000518000</name>
</gene>
<comment type="caution">
    <text evidence="4">The sequence shown here is derived from an EMBL/GenBank/DDBJ whole genome shotgun (WGS) entry which is preliminary data.</text>
</comment>
<protein>
    <submittedName>
        <fullName evidence="4">Alpha/beta hydrolase family</fullName>
    </submittedName>
</protein>
<sequence>MQRLGHRLFPPPAAPRVLTGTGHVLPAACSSAHLVFMHGLLGAHRNFASVCTAMSGAQAEESLRAEAAREPLKAVACAPDCDEAAGCRPRLEPAAAPRAYPCAAFDWRCHGDSAHTPDVSLDGLADDVSDFLTSYAAAQAVAGTPPSPSPLPLILVAHSMGALALMHWMWKAHVELWRDRVLHPSPTPVATTAASGNPLVANAAYRVIGVVLIDTAPAARPSSFQDTRRLIEYLRRIPLEAVRTRAEAETWLLQNGPQDICTPANIWLLRYQLSNLTFTRDAPPSWKVGLDEIISGLDHISWCDGGEAVLATRRRVESLARAQGLPPPSPPPPLHEVPVYCIFGATSPYNTPASRAAVRQHFAAPCVVEMADSNHFLFMMQKRTFVHTLQSMCYAVERAGGTL</sequence>
<dbReference type="Gene3D" id="3.40.50.1820">
    <property type="entry name" value="alpha/beta hydrolase"/>
    <property type="match status" value="1"/>
</dbReference>
<dbReference type="EMBL" id="JAECZO010000063">
    <property type="protein sequence ID" value="KAK7195865.1"/>
    <property type="molecule type" value="Genomic_DNA"/>
</dbReference>
<accession>A0AAW0ENY5</accession>
<dbReference type="PANTHER" id="PTHR46118:SF4">
    <property type="entry name" value="PROTEIN ABHD11"/>
    <property type="match status" value="1"/>
</dbReference>
<dbReference type="SUPFAM" id="SSF53474">
    <property type="entry name" value="alpha/beta-Hydrolases"/>
    <property type="match status" value="1"/>
</dbReference>
<dbReference type="Proteomes" id="UP001430356">
    <property type="component" value="Unassembled WGS sequence"/>
</dbReference>
<dbReference type="GO" id="GO:0016787">
    <property type="term" value="F:hydrolase activity"/>
    <property type="evidence" value="ECO:0007669"/>
    <property type="project" value="UniProtKB-KW"/>
</dbReference>
<comment type="similarity">
    <text evidence="1">Belongs to the AB hydrolase superfamily.</text>
</comment>
<reference evidence="4 5" key="1">
    <citation type="journal article" date="2021" name="MBio">
        <title>A New Model Trypanosomatid, Novymonas esmeraldas: Genomic Perception of Its 'Candidatus Pandoraea novymonadis' Endosymbiont.</title>
        <authorList>
            <person name="Zakharova A."/>
            <person name="Saura A."/>
            <person name="Butenko A."/>
            <person name="Podesvova L."/>
            <person name="Warmusova S."/>
            <person name="Kostygov A.Y."/>
            <person name="Nenarokova A."/>
            <person name="Lukes J."/>
            <person name="Opperdoes F.R."/>
            <person name="Yurchenko V."/>
        </authorList>
    </citation>
    <scope>NUCLEOTIDE SEQUENCE [LARGE SCALE GENOMIC DNA]</scope>
    <source>
        <strain evidence="4 5">E262AT.01</strain>
    </source>
</reference>
<feature type="domain" description="AB hydrolase-1" evidence="3">
    <location>
        <begin position="90"/>
        <end position="380"/>
    </location>
</feature>
<name>A0AAW0ENY5_9TRYP</name>
<organism evidence="4 5">
    <name type="scientific">Novymonas esmeraldas</name>
    <dbReference type="NCBI Taxonomy" id="1808958"/>
    <lineage>
        <taxon>Eukaryota</taxon>
        <taxon>Discoba</taxon>
        <taxon>Euglenozoa</taxon>
        <taxon>Kinetoplastea</taxon>
        <taxon>Metakinetoplastina</taxon>
        <taxon>Trypanosomatida</taxon>
        <taxon>Trypanosomatidae</taxon>
        <taxon>Novymonas</taxon>
    </lineage>
</organism>